<dbReference type="EMBL" id="KV417565">
    <property type="protein sequence ID" value="KZP19255.1"/>
    <property type="molecule type" value="Genomic_DNA"/>
</dbReference>
<dbReference type="AlphaFoldDB" id="A0A166HUP0"/>
<dbReference type="Proteomes" id="UP000076532">
    <property type="component" value="Unassembled WGS sequence"/>
</dbReference>
<keyword evidence="1" id="KW-0472">Membrane</keyword>
<dbReference type="OrthoDB" id="3357029at2759"/>
<sequence length="51" mass="5920">MGMFTMASIATMWRTGSYLLQRTVRRVKAPRVLLRGFSFLCILFAFTRFIG</sequence>
<feature type="transmembrane region" description="Helical" evidence="1">
    <location>
        <begin position="32"/>
        <end position="50"/>
    </location>
</feature>
<evidence type="ECO:0000313" key="2">
    <source>
        <dbReference type="EMBL" id="KZP19255.1"/>
    </source>
</evidence>
<proteinExistence type="predicted"/>
<reference evidence="2 3" key="1">
    <citation type="journal article" date="2016" name="Mol. Biol. Evol.">
        <title>Comparative Genomics of Early-Diverging Mushroom-Forming Fungi Provides Insights into the Origins of Lignocellulose Decay Capabilities.</title>
        <authorList>
            <person name="Nagy L.G."/>
            <person name="Riley R."/>
            <person name="Tritt A."/>
            <person name="Adam C."/>
            <person name="Daum C."/>
            <person name="Floudas D."/>
            <person name="Sun H."/>
            <person name="Yadav J.S."/>
            <person name="Pangilinan J."/>
            <person name="Larsson K.H."/>
            <person name="Matsuura K."/>
            <person name="Barry K."/>
            <person name="Labutti K."/>
            <person name="Kuo R."/>
            <person name="Ohm R.A."/>
            <person name="Bhattacharya S.S."/>
            <person name="Shirouzu T."/>
            <person name="Yoshinaga Y."/>
            <person name="Martin F.M."/>
            <person name="Grigoriev I.V."/>
            <person name="Hibbett D.S."/>
        </authorList>
    </citation>
    <scope>NUCLEOTIDE SEQUENCE [LARGE SCALE GENOMIC DNA]</scope>
    <source>
        <strain evidence="2 3">CBS 109695</strain>
    </source>
</reference>
<protein>
    <submittedName>
        <fullName evidence="2">Uncharacterized protein</fullName>
    </submittedName>
</protein>
<organism evidence="2 3">
    <name type="scientific">Athelia psychrophila</name>
    <dbReference type="NCBI Taxonomy" id="1759441"/>
    <lineage>
        <taxon>Eukaryota</taxon>
        <taxon>Fungi</taxon>
        <taxon>Dikarya</taxon>
        <taxon>Basidiomycota</taxon>
        <taxon>Agaricomycotina</taxon>
        <taxon>Agaricomycetes</taxon>
        <taxon>Agaricomycetidae</taxon>
        <taxon>Atheliales</taxon>
        <taxon>Atheliaceae</taxon>
        <taxon>Athelia</taxon>
    </lineage>
</organism>
<gene>
    <name evidence="2" type="ORF">FIBSPDRAFT_567730</name>
</gene>
<accession>A0A166HUP0</accession>
<evidence type="ECO:0000313" key="3">
    <source>
        <dbReference type="Proteomes" id="UP000076532"/>
    </source>
</evidence>
<keyword evidence="1" id="KW-1133">Transmembrane helix</keyword>
<keyword evidence="1" id="KW-0812">Transmembrane</keyword>
<evidence type="ECO:0000256" key="1">
    <source>
        <dbReference type="SAM" id="Phobius"/>
    </source>
</evidence>
<name>A0A166HUP0_9AGAM</name>
<keyword evidence="3" id="KW-1185">Reference proteome</keyword>